<evidence type="ECO:0000256" key="5">
    <source>
        <dbReference type="ARBA" id="ARBA00017171"/>
    </source>
</evidence>
<dbReference type="Gene3D" id="1.20.120.1760">
    <property type="match status" value="1"/>
</dbReference>
<dbReference type="EMBL" id="FRAA01000006">
    <property type="protein sequence ID" value="SHK59439.1"/>
    <property type="molecule type" value="Genomic_DNA"/>
</dbReference>
<feature type="transmembrane region" description="Helical" evidence="16">
    <location>
        <begin position="123"/>
        <end position="142"/>
    </location>
</feature>
<keyword evidence="12" id="KW-0594">Phospholipid biosynthesis</keyword>
<evidence type="ECO:0000256" key="7">
    <source>
        <dbReference type="ARBA" id="ARBA00022679"/>
    </source>
</evidence>
<reference evidence="18" key="1">
    <citation type="submission" date="2016-11" db="EMBL/GenBank/DDBJ databases">
        <authorList>
            <person name="Varghese N."/>
            <person name="Submissions S."/>
        </authorList>
    </citation>
    <scope>NUCLEOTIDE SEQUENCE [LARGE SCALE GENOMIC DNA]</scope>
    <source>
        <strain evidence="18">DSM 26134</strain>
    </source>
</reference>
<dbReference type="STRING" id="156994.SAMN04488028_106147"/>
<dbReference type="Pfam" id="PF01066">
    <property type="entry name" value="CDP-OH_P_transf"/>
    <property type="match status" value="1"/>
</dbReference>
<evidence type="ECO:0000256" key="1">
    <source>
        <dbReference type="ARBA" id="ARBA00000287"/>
    </source>
</evidence>
<name>A0A1M6TRB4_REIAG</name>
<dbReference type="GO" id="GO:0008654">
    <property type="term" value="P:phospholipid biosynthetic process"/>
    <property type="evidence" value="ECO:0007669"/>
    <property type="project" value="UniProtKB-KW"/>
</dbReference>
<dbReference type="InterPro" id="IPR048254">
    <property type="entry name" value="CDP_ALCOHOL_P_TRANSF_CS"/>
</dbReference>
<comment type="similarity">
    <text evidence="3 15">Belongs to the CDP-alcohol phosphatidyltransferase class-I family.</text>
</comment>
<keyword evidence="9 16" id="KW-1133">Transmembrane helix</keyword>
<gene>
    <name evidence="17" type="ORF">SAMN04488028_106147</name>
</gene>
<keyword evidence="8 16" id="KW-0812">Transmembrane</keyword>
<dbReference type="GO" id="GO:0003882">
    <property type="term" value="F:CDP-diacylglycerol-serine O-phosphatidyltransferase activity"/>
    <property type="evidence" value="ECO:0007669"/>
    <property type="project" value="UniProtKB-EC"/>
</dbReference>
<keyword evidence="10" id="KW-0443">Lipid metabolism</keyword>
<evidence type="ECO:0000256" key="15">
    <source>
        <dbReference type="RuleBase" id="RU003750"/>
    </source>
</evidence>
<evidence type="ECO:0000313" key="18">
    <source>
        <dbReference type="Proteomes" id="UP000184474"/>
    </source>
</evidence>
<organism evidence="17 18">
    <name type="scientific">Reichenbachiella agariperforans</name>
    <dbReference type="NCBI Taxonomy" id="156994"/>
    <lineage>
        <taxon>Bacteria</taxon>
        <taxon>Pseudomonadati</taxon>
        <taxon>Bacteroidota</taxon>
        <taxon>Cytophagia</taxon>
        <taxon>Cytophagales</taxon>
        <taxon>Reichenbachiellaceae</taxon>
        <taxon>Reichenbachiella</taxon>
    </lineage>
</organism>
<dbReference type="InterPro" id="IPR000462">
    <property type="entry name" value="CDP-OH_P_trans"/>
</dbReference>
<feature type="transmembrane region" description="Helical" evidence="16">
    <location>
        <begin position="191"/>
        <end position="218"/>
    </location>
</feature>
<keyword evidence="11 16" id="KW-0472">Membrane</keyword>
<dbReference type="NCBIfam" id="TIGR00473">
    <property type="entry name" value="pssA"/>
    <property type="match status" value="1"/>
</dbReference>
<dbReference type="PANTHER" id="PTHR14269">
    <property type="entry name" value="CDP-DIACYLGLYCEROL--GLYCEROL-3-PHOSPHATE 3-PHOSPHATIDYLTRANSFERASE-RELATED"/>
    <property type="match status" value="1"/>
</dbReference>
<comment type="catalytic activity">
    <reaction evidence="1">
        <text>a CDP-1,2-diacyl-sn-glycerol + L-serine = a 1,2-diacyl-sn-glycero-3-phospho-L-serine + CMP + H(+)</text>
        <dbReference type="Rhea" id="RHEA:16913"/>
        <dbReference type="ChEBI" id="CHEBI:15378"/>
        <dbReference type="ChEBI" id="CHEBI:33384"/>
        <dbReference type="ChEBI" id="CHEBI:57262"/>
        <dbReference type="ChEBI" id="CHEBI:58332"/>
        <dbReference type="ChEBI" id="CHEBI:60377"/>
        <dbReference type="EC" id="2.7.8.8"/>
    </reaction>
</comment>
<sequence length="231" mass="25555">MRLRNFVPNFLTCLNLIFGCLALIEIFDGHYDRAIYYVFLSGVADFFDGFAARLLKATSNIGKDLDSLADMVSFGVVPAFVMFKMIEENAEQDYLPYAALIIVAFSALRLAKFNNDERQSDSFHGLPVPANALFLCALPFLASAEVFQSTLSNPWVLVVISIVMASLLVTDVKLLALKFKHFGWKGNEARYLILGLSLVGLATFQVMALPFVIVFYFIGSIFVNAAAPEGH</sequence>
<evidence type="ECO:0000256" key="14">
    <source>
        <dbReference type="ARBA" id="ARBA00032361"/>
    </source>
</evidence>
<keyword evidence="13" id="KW-1208">Phospholipid metabolism</keyword>
<dbReference type="EC" id="2.7.8.8" evidence="4"/>
<dbReference type="InterPro" id="IPR004533">
    <property type="entry name" value="CDP-diaglyc--ser_O-PTrfase"/>
</dbReference>
<evidence type="ECO:0000256" key="11">
    <source>
        <dbReference type="ARBA" id="ARBA00023136"/>
    </source>
</evidence>
<keyword evidence="6" id="KW-0444">Lipid biosynthesis</keyword>
<dbReference type="PANTHER" id="PTHR14269:SF61">
    <property type="entry name" value="CDP-DIACYLGLYCEROL--SERINE O-PHOSPHATIDYLTRANSFERASE"/>
    <property type="match status" value="1"/>
</dbReference>
<evidence type="ECO:0000256" key="13">
    <source>
        <dbReference type="ARBA" id="ARBA00023264"/>
    </source>
</evidence>
<proteinExistence type="inferred from homology"/>
<evidence type="ECO:0000256" key="10">
    <source>
        <dbReference type="ARBA" id="ARBA00023098"/>
    </source>
</evidence>
<dbReference type="RefSeq" id="WP_073123870.1">
    <property type="nucleotide sequence ID" value="NZ_FRAA01000006.1"/>
</dbReference>
<dbReference type="PROSITE" id="PS00379">
    <property type="entry name" value="CDP_ALCOHOL_P_TRANSF"/>
    <property type="match status" value="1"/>
</dbReference>
<dbReference type="GO" id="GO:0012505">
    <property type="term" value="C:endomembrane system"/>
    <property type="evidence" value="ECO:0007669"/>
    <property type="project" value="UniProtKB-SubCell"/>
</dbReference>
<keyword evidence="7 15" id="KW-0808">Transferase</keyword>
<feature type="transmembrane region" description="Helical" evidence="16">
    <location>
        <begin position="7"/>
        <end position="28"/>
    </location>
</feature>
<feature type="transmembrane region" description="Helical" evidence="16">
    <location>
        <begin position="95"/>
        <end position="111"/>
    </location>
</feature>
<dbReference type="InterPro" id="IPR043130">
    <property type="entry name" value="CDP-OH_PTrfase_TM_dom"/>
</dbReference>
<dbReference type="InterPro" id="IPR050324">
    <property type="entry name" value="CDP-alcohol_PTase-I"/>
</dbReference>
<evidence type="ECO:0000256" key="6">
    <source>
        <dbReference type="ARBA" id="ARBA00022516"/>
    </source>
</evidence>
<evidence type="ECO:0000256" key="8">
    <source>
        <dbReference type="ARBA" id="ARBA00022692"/>
    </source>
</evidence>
<dbReference type="GO" id="GO:0016020">
    <property type="term" value="C:membrane"/>
    <property type="evidence" value="ECO:0007669"/>
    <property type="project" value="InterPro"/>
</dbReference>
<protein>
    <recommendedName>
        <fullName evidence="5">CDP-diacylglycerol--serine O-phosphatidyltransferase</fullName>
        <ecNumber evidence="4">2.7.8.8</ecNumber>
    </recommendedName>
    <alternativeName>
        <fullName evidence="14">Phosphatidylserine synthase</fullName>
    </alternativeName>
</protein>
<evidence type="ECO:0000256" key="4">
    <source>
        <dbReference type="ARBA" id="ARBA00013174"/>
    </source>
</evidence>
<dbReference type="Proteomes" id="UP000184474">
    <property type="component" value="Unassembled WGS sequence"/>
</dbReference>
<evidence type="ECO:0000256" key="9">
    <source>
        <dbReference type="ARBA" id="ARBA00022989"/>
    </source>
</evidence>
<dbReference type="AlphaFoldDB" id="A0A1M6TRB4"/>
<comment type="subcellular location">
    <subcellularLocation>
        <location evidence="2">Endomembrane system</location>
        <topology evidence="2">Multi-pass membrane protein</topology>
    </subcellularLocation>
</comment>
<accession>A0A1M6TRB4</accession>
<keyword evidence="18" id="KW-1185">Reference proteome</keyword>
<evidence type="ECO:0000256" key="3">
    <source>
        <dbReference type="ARBA" id="ARBA00010441"/>
    </source>
</evidence>
<dbReference type="PROSITE" id="PS51257">
    <property type="entry name" value="PROKAR_LIPOPROTEIN"/>
    <property type="match status" value="1"/>
</dbReference>
<evidence type="ECO:0000313" key="17">
    <source>
        <dbReference type="EMBL" id="SHK59439.1"/>
    </source>
</evidence>
<feature type="transmembrane region" description="Helical" evidence="16">
    <location>
        <begin position="154"/>
        <end position="179"/>
    </location>
</feature>
<evidence type="ECO:0000256" key="12">
    <source>
        <dbReference type="ARBA" id="ARBA00023209"/>
    </source>
</evidence>
<evidence type="ECO:0000256" key="2">
    <source>
        <dbReference type="ARBA" id="ARBA00004127"/>
    </source>
</evidence>
<evidence type="ECO:0000256" key="16">
    <source>
        <dbReference type="SAM" id="Phobius"/>
    </source>
</evidence>